<dbReference type="EMBL" id="LGRX02000615">
    <property type="protein sequence ID" value="KAK3288073.1"/>
    <property type="molecule type" value="Genomic_DNA"/>
</dbReference>
<dbReference type="SUPFAM" id="SSF50729">
    <property type="entry name" value="PH domain-like"/>
    <property type="match status" value="1"/>
</dbReference>
<sequence>MIDHAFHLKALHPDTLLVCLTLAGVQGGMRIDNASIVLIDEPMPPGIKTYQQRFTIHTPERTLRLAAKDAVEALHWKEAVESALCSHAPLGK</sequence>
<gene>
    <name evidence="1" type="ORF">CYMTET_4443</name>
</gene>
<organism evidence="1 2">
    <name type="scientific">Cymbomonas tetramitiformis</name>
    <dbReference type="NCBI Taxonomy" id="36881"/>
    <lineage>
        <taxon>Eukaryota</taxon>
        <taxon>Viridiplantae</taxon>
        <taxon>Chlorophyta</taxon>
        <taxon>Pyramimonadophyceae</taxon>
        <taxon>Pyramimonadales</taxon>
        <taxon>Pyramimonadaceae</taxon>
        <taxon>Cymbomonas</taxon>
    </lineage>
</organism>
<accession>A0AAE0H1G2</accession>
<keyword evidence="2" id="KW-1185">Reference proteome</keyword>
<dbReference type="AlphaFoldDB" id="A0AAE0H1G2"/>
<dbReference type="Proteomes" id="UP001190700">
    <property type="component" value="Unassembled WGS sequence"/>
</dbReference>
<protein>
    <submittedName>
        <fullName evidence="1">Uncharacterized protein</fullName>
    </submittedName>
</protein>
<evidence type="ECO:0000313" key="1">
    <source>
        <dbReference type="EMBL" id="KAK3288073.1"/>
    </source>
</evidence>
<proteinExistence type="predicted"/>
<reference evidence="1 2" key="1">
    <citation type="journal article" date="2015" name="Genome Biol. Evol.">
        <title>Comparative Genomics of a Bacterivorous Green Alga Reveals Evolutionary Causalities and Consequences of Phago-Mixotrophic Mode of Nutrition.</title>
        <authorList>
            <person name="Burns J.A."/>
            <person name="Paasch A."/>
            <person name="Narechania A."/>
            <person name="Kim E."/>
        </authorList>
    </citation>
    <scope>NUCLEOTIDE SEQUENCE [LARGE SCALE GENOMIC DNA]</scope>
    <source>
        <strain evidence="1 2">PLY_AMNH</strain>
    </source>
</reference>
<name>A0AAE0H1G2_9CHLO</name>
<evidence type="ECO:0000313" key="2">
    <source>
        <dbReference type="Proteomes" id="UP001190700"/>
    </source>
</evidence>
<comment type="caution">
    <text evidence="1">The sequence shown here is derived from an EMBL/GenBank/DDBJ whole genome shotgun (WGS) entry which is preliminary data.</text>
</comment>